<dbReference type="Proteomes" id="UP000694865">
    <property type="component" value="Unplaced"/>
</dbReference>
<dbReference type="RefSeq" id="XP_006824150.1">
    <property type="nucleotide sequence ID" value="XM_006824087.1"/>
</dbReference>
<keyword evidence="12" id="KW-1185">Reference proteome</keyword>
<dbReference type="SMART" id="SM00326">
    <property type="entry name" value="SH3"/>
    <property type="match status" value="1"/>
</dbReference>
<dbReference type="InterPro" id="IPR036028">
    <property type="entry name" value="SH3-like_dom_sf"/>
</dbReference>
<dbReference type="PROSITE" id="PS50297">
    <property type="entry name" value="ANK_REP_REGION"/>
    <property type="match status" value="2"/>
</dbReference>
<evidence type="ECO:0000256" key="7">
    <source>
        <dbReference type="PROSITE-ProRule" id="PRU00023"/>
    </source>
</evidence>
<evidence type="ECO:0000313" key="12">
    <source>
        <dbReference type="Proteomes" id="UP000694865"/>
    </source>
</evidence>
<dbReference type="PANTHER" id="PTHR24131">
    <property type="entry name" value="APOPTOSIS-STIMULATING OF P53 PROTEIN"/>
    <property type="match status" value="1"/>
</dbReference>
<feature type="region of interest" description="Disordered" evidence="10">
    <location>
        <begin position="291"/>
        <end position="334"/>
    </location>
</feature>
<dbReference type="InterPro" id="IPR001452">
    <property type="entry name" value="SH3_domain"/>
</dbReference>
<feature type="compositionally biased region" description="Pro residues" evidence="10">
    <location>
        <begin position="558"/>
        <end position="573"/>
    </location>
</feature>
<evidence type="ECO:0000256" key="2">
    <source>
        <dbReference type="ARBA" id="ARBA00022443"/>
    </source>
</evidence>
<evidence type="ECO:0000256" key="6">
    <source>
        <dbReference type="ARBA" id="ARBA00023242"/>
    </source>
</evidence>
<feature type="compositionally biased region" description="Basic and acidic residues" evidence="10">
    <location>
        <begin position="760"/>
        <end position="773"/>
    </location>
</feature>
<feature type="compositionally biased region" description="Polar residues" evidence="10">
    <location>
        <begin position="455"/>
        <end position="473"/>
    </location>
</feature>
<dbReference type="SUPFAM" id="SSF50044">
    <property type="entry name" value="SH3-domain"/>
    <property type="match status" value="1"/>
</dbReference>
<feature type="compositionally biased region" description="Basic residues" evidence="10">
    <location>
        <begin position="877"/>
        <end position="887"/>
    </location>
</feature>
<evidence type="ECO:0000256" key="4">
    <source>
        <dbReference type="ARBA" id="ARBA00022737"/>
    </source>
</evidence>
<accession>A0ABM0MVV9</accession>
<keyword evidence="9" id="KW-0175">Coiled coil</keyword>
<feature type="compositionally biased region" description="Polar residues" evidence="10">
    <location>
        <begin position="628"/>
        <end position="666"/>
    </location>
</feature>
<feature type="compositionally biased region" description="Polar residues" evidence="10">
    <location>
        <begin position="989"/>
        <end position="1016"/>
    </location>
</feature>
<evidence type="ECO:0000259" key="11">
    <source>
        <dbReference type="PROSITE" id="PS50002"/>
    </source>
</evidence>
<dbReference type="SUPFAM" id="SSF48403">
    <property type="entry name" value="Ankyrin repeat"/>
    <property type="match status" value="1"/>
</dbReference>
<dbReference type="Pfam" id="PF12796">
    <property type="entry name" value="Ank_2"/>
    <property type="match status" value="1"/>
</dbReference>
<evidence type="ECO:0000256" key="5">
    <source>
        <dbReference type="ARBA" id="ARBA00023043"/>
    </source>
</evidence>
<dbReference type="PROSITE" id="PS50088">
    <property type="entry name" value="ANK_REPEAT"/>
    <property type="match status" value="2"/>
</dbReference>
<comment type="subcellular location">
    <subcellularLocation>
        <location evidence="1">Nucleus</location>
    </subcellularLocation>
</comment>
<dbReference type="InterPro" id="IPR002110">
    <property type="entry name" value="Ankyrin_rpt"/>
</dbReference>
<feature type="region of interest" description="Disordered" evidence="10">
    <location>
        <begin position="752"/>
        <end position="971"/>
    </location>
</feature>
<feature type="coiled-coil region" evidence="9">
    <location>
        <begin position="185"/>
        <end position="212"/>
    </location>
</feature>
<dbReference type="PROSITE" id="PS50002">
    <property type="entry name" value="SH3"/>
    <property type="match status" value="1"/>
</dbReference>
<feature type="coiled-coil region" evidence="9">
    <location>
        <begin position="18"/>
        <end position="86"/>
    </location>
</feature>
<keyword evidence="4" id="KW-0677">Repeat</keyword>
<feature type="compositionally biased region" description="Basic residues" evidence="10">
    <location>
        <begin position="1017"/>
        <end position="1032"/>
    </location>
</feature>
<feature type="repeat" description="ANK" evidence="7">
    <location>
        <begin position="1076"/>
        <end position="1108"/>
    </location>
</feature>
<feature type="compositionally biased region" description="Pro residues" evidence="10">
    <location>
        <begin position="783"/>
        <end position="796"/>
    </location>
</feature>
<feature type="compositionally biased region" description="Polar residues" evidence="10">
    <location>
        <begin position="514"/>
        <end position="555"/>
    </location>
</feature>
<feature type="domain" description="SH3" evidence="11">
    <location>
        <begin position="1175"/>
        <end position="1237"/>
    </location>
</feature>
<feature type="compositionally biased region" description="Polar residues" evidence="10">
    <location>
        <begin position="324"/>
        <end position="334"/>
    </location>
</feature>
<dbReference type="PRINTS" id="PR00452">
    <property type="entry name" value="SH3DOMAIN"/>
</dbReference>
<evidence type="ECO:0000313" key="13">
    <source>
        <dbReference type="RefSeq" id="XP_006824150.1"/>
    </source>
</evidence>
<organism evidence="12 13">
    <name type="scientific">Saccoglossus kowalevskii</name>
    <name type="common">Acorn worm</name>
    <dbReference type="NCBI Taxonomy" id="10224"/>
    <lineage>
        <taxon>Eukaryota</taxon>
        <taxon>Metazoa</taxon>
        <taxon>Hemichordata</taxon>
        <taxon>Enteropneusta</taxon>
        <taxon>Harrimaniidae</taxon>
        <taxon>Saccoglossus</taxon>
    </lineage>
</organism>
<dbReference type="InterPro" id="IPR047163">
    <property type="entry name" value="ASPP1/2"/>
</dbReference>
<sequence length="1243" mass="138126">MDYYSIRDWLPAGVDLTLSDLQEMATRQQQQIETQQQMLVAKEQRLKFLKQQEKKHQQMAAENERLRKLREKVESQELKLRKLRAIRGQVDTTKTNNVSLTSELETIRQLFSEKEKELAIAVSKVDELTEQLEMLRKGKINGLNGDSMYNTPAAAEVERLKKELMIRNKLNEQQSSKLQAQQQVIVQRKEEVATMDQRIEELAERLRKRRAQQKLHQHKQQQSPLQPYHLQQHSFNNMPNGIVSLPRTPNSRPTNIAAVEPYSVQAPNKSNRPETSKDTYTIPIKPKLVEAGDANDLKHADGDLEKGKSNSSTVNGVMPEKGGNKNNNTAKPVQPIQNYKGHAVKLTETLSQSNSDNLVPGIRGQPEGNTESSSDSTSITDNSSLENMVIYPSHSKSNNSSSSSSSLSSNNQQPITTSAPLPSYSAAIAGVQTATTTTTTSHPPQTLPKPHPAMQSKQRPVSQLQLKNSNVQANRGVGPKPPVPAKPSHLPLNGEPLKAQGNVAVQPQHPPSPTMTTQSHQQYQKMPSVATQVQKPPSPVATSRHPTSLGNSSAGQHPPSPEIKPQMYHPPSPVWKRQPPAVPPKSPNTKITSVNTQPNGASQPPTRVQKPGIGNPEVLTYRPPASSLHVSTAGDNSQSSSPKAQLSPSQKTVIPTSKHQGNSSENLPPAVTAVNDALSILLGNGNNTIRTTQSYQRCSPTAVSTTFTNLTPPVEAYKPVTTTTEAFRSTASAQTTAVTTTTATVKPMHQNATEPIYDTPRSEPIHPAYRDHPSPPNYMQAMPRPPYPHPPPPPSQTSPLPAYSASGMQHGKQIPLQSQHLFPGVQNTRPNLNGGQNAPPYSNDPNRRPPSPVKYLSPKYNQVYPNTRQWEGDNRHRNVPRPLRRRHSYTEEKEAMPMVRPPTDRERSSSESDSQTFYQPDRPATKFDNTINMDPSRRTFYQQQPPQSPQEQEQSTHNNPAVSAQNTYPSYYPAQKKNDIRREIFDNSIEPSPQQYRDALSQTARTSAMESLQIRQHYSHQPKKSILKKREAKKTASNRVSFDPLALLLDASLEGEFLLVRKIINDVPNPSGSNDEGITALHNAICAGHYDIVTFLSDYGCDVNSPDSDGWTPLHCAASCNNLAMVKFLVERGACIFATTISDVETAAEKCEEDEEGFDGCSDYLYGMQEKLGIMNKGVVYAVYDYEAENSDELAFKEGDAMVVLRRGDEDEKEWWWARKGNREGYIPRNLLGLFPRVKPRRD</sequence>
<keyword evidence="3" id="KW-0053">Apoptosis</keyword>
<gene>
    <name evidence="13" type="primary">LOC100370385</name>
</gene>
<feature type="compositionally biased region" description="Polar residues" evidence="10">
    <location>
        <begin position="587"/>
        <end position="606"/>
    </location>
</feature>
<feature type="region of interest" description="Disordered" evidence="10">
    <location>
        <begin position="350"/>
        <end position="420"/>
    </location>
</feature>
<feature type="region of interest" description="Disordered" evidence="10">
    <location>
        <begin position="433"/>
        <end position="668"/>
    </location>
</feature>
<feature type="repeat" description="ANK" evidence="7">
    <location>
        <begin position="1109"/>
        <end position="1141"/>
    </location>
</feature>
<protein>
    <submittedName>
        <fullName evidence="13">Apoptosis-stimulating of p53 protein 1-like</fullName>
    </submittedName>
</protein>
<reference evidence="13" key="1">
    <citation type="submission" date="2025-08" db="UniProtKB">
        <authorList>
            <consortium name="RefSeq"/>
        </authorList>
    </citation>
    <scope>IDENTIFICATION</scope>
    <source>
        <tissue evidence="13">Testes</tissue>
    </source>
</reference>
<feature type="compositionally biased region" description="Polar residues" evidence="10">
    <location>
        <begin position="956"/>
        <end position="969"/>
    </location>
</feature>
<evidence type="ECO:0000256" key="1">
    <source>
        <dbReference type="ARBA" id="ARBA00004123"/>
    </source>
</evidence>
<feature type="compositionally biased region" description="Low complexity" evidence="10">
    <location>
        <begin position="393"/>
        <end position="411"/>
    </location>
</feature>
<evidence type="ECO:0000256" key="8">
    <source>
        <dbReference type="PROSITE-ProRule" id="PRU00192"/>
    </source>
</evidence>
<keyword evidence="6" id="KW-0539">Nucleus</keyword>
<keyword evidence="5 7" id="KW-0040">ANK repeat</keyword>
<name>A0ABM0MVV9_SACKO</name>
<feature type="compositionally biased region" description="Low complexity" evidence="10">
    <location>
        <begin position="942"/>
        <end position="955"/>
    </location>
</feature>
<evidence type="ECO:0000256" key="3">
    <source>
        <dbReference type="ARBA" id="ARBA00022703"/>
    </source>
</evidence>
<feature type="compositionally biased region" description="Low complexity" evidence="10">
    <location>
        <begin position="372"/>
        <end position="384"/>
    </location>
</feature>
<dbReference type="SMART" id="SM00248">
    <property type="entry name" value="ANK"/>
    <property type="match status" value="2"/>
</dbReference>
<keyword evidence="2 8" id="KW-0728">SH3 domain</keyword>
<feature type="compositionally biased region" description="Polar residues" evidence="10">
    <location>
        <begin position="815"/>
        <end position="844"/>
    </location>
</feature>
<feature type="compositionally biased region" description="Basic and acidic residues" evidence="10">
    <location>
        <begin position="291"/>
        <end position="308"/>
    </location>
</feature>
<dbReference type="GeneID" id="100370385"/>
<dbReference type="CDD" id="cd11807">
    <property type="entry name" value="SH3_ASPP"/>
    <property type="match status" value="1"/>
</dbReference>
<proteinExistence type="predicted"/>
<evidence type="ECO:0000256" key="9">
    <source>
        <dbReference type="SAM" id="Coils"/>
    </source>
</evidence>
<dbReference type="PANTHER" id="PTHR24131:SF10">
    <property type="entry name" value="ANKYRIN-REPEAT, SH3-DOMAIN, AND PROLINE-RICH-REGION CONTAINING PROTEIN, ISOFORM B"/>
    <property type="match status" value="1"/>
</dbReference>
<feature type="region of interest" description="Disordered" evidence="10">
    <location>
        <begin position="987"/>
        <end position="1033"/>
    </location>
</feature>
<dbReference type="Gene3D" id="1.25.40.20">
    <property type="entry name" value="Ankyrin repeat-containing domain"/>
    <property type="match status" value="1"/>
</dbReference>
<dbReference type="InterPro" id="IPR036770">
    <property type="entry name" value="Ankyrin_rpt-contain_sf"/>
</dbReference>
<dbReference type="Pfam" id="PF00018">
    <property type="entry name" value="SH3_1"/>
    <property type="match status" value="1"/>
</dbReference>
<evidence type="ECO:0000256" key="10">
    <source>
        <dbReference type="SAM" id="MobiDB-lite"/>
    </source>
</evidence>
<feature type="compositionally biased region" description="Polar residues" evidence="10">
    <location>
        <begin position="859"/>
        <end position="869"/>
    </location>
</feature>